<reference evidence="2 3" key="1">
    <citation type="submission" date="2006-06" db="EMBL/GenBank/DDBJ databases">
        <authorList>
            <person name="Moran M.A."/>
            <person name="Ferriera S."/>
            <person name="Johnson J."/>
            <person name="Kravitz S."/>
            <person name="Beeson K."/>
            <person name="Sutton G."/>
            <person name="Rogers Y.-H."/>
            <person name="Friedman R."/>
            <person name="Frazier M."/>
            <person name="Venter J.C."/>
        </authorList>
    </citation>
    <scope>NUCLEOTIDE SEQUENCE [LARGE SCALE GENOMIC DNA]</scope>
    <source>
        <strain evidence="2 3">E-37</strain>
    </source>
</reference>
<proteinExistence type="predicted"/>
<gene>
    <name evidence="2" type="ORF">SSE37_03920</name>
</gene>
<comment type="caution">
    <text evidence="2">The sequence shown here is derived from an EMBL/GenBank/DDBJ whole genome shotgun (WGS) entry which is preliminary data.</text>
</comment>
<keyword evidence="3" id="KW-1185">Reference proteome</keyword>
<dbReference type="EMBL" id="AAYA01000004">
    <property type="protein sequence ID" value="EBA08760.1"/>
    <property type="molecule type" value="Genomic_DNA"/>
</dbReference>
<evidence type="ECO:0000313" key="3">
    <source>
        <dbReference type="Proteomes" id="UP000005713"/>
    </source>
</evidence>
<organism evidence="2 3">
    <name type="scientific">Sagittula stellata (strain ATCC 700073 / DSM 11524 / E-37)</name>
    <dbReference type="NCBI Taxonomy" id="388399"/>
    <lineage>
        <taxon>Bacteria</taxon>
        <taxon>Pseudomonadati</taxon>
        <taxon>Pseudomonadota</taxon>
        <taxon>Alphaproteobacteria</taxon>
        <taxon>Rhodobacterales</taxon>
        <taxon>Roseobacteraceae</taxon>
        <taxon>Sagittula</taxon>
    </lineage>
</organism>
<evidence type="ECO:0000256" key="1">
    <source>
        <dbReference type="SAM" id="MobiDB-lite"/>
    </source>
</evidence>
<feature type="region of interest" description="Disordered" evidence="1">
    <location>
        <begin position="126"/>
        <end position="147"/>
    </location>
</feature>
<dbReference type="Proteomes" id="UP000005713">
    <property type="component" value="Unassembled WGS sequence"/>
</dbReference>
<name>A3K1G4_SAGS3</name>
<dbReference type="AlphaFoldDB" id="A3K1G4"/>
<sequence>MQVGFKIATDVKPMKHYRNWGEFVGYKGDGIHPTCCIGRFSFSNAISATVFSYLNQKADVPLDGAIAAVISIETQMSKTGALKDSVKITPLDALAAVVPAAKVAQVGQKITSGLGSATMAMQVDDEAKHHANSPLNPHTPKNGGGTWTGGTMADEYATFAVLFWKKVPTYGPCYRIGTHYNS</sequence>
<protein>
    <submittedName>
        <fullName evidence="2">Uncharacterized protein</fullName>
    </submittedName>
</protein>
<evidence type="ECO:0000313" key="2">
    <source>
        <dbReference type="EMBL" id="EBA08760.1"/>
    </source>
</evidence>
<accession>A3K1G4</accession>